<organism evidence="2 3">
    <name type="scientific">Pseudovirgaria hyperparasitica</name>
    <dbReference type="NCBI Taxonomy" id="470096"/>
    <lineage>
        <taxon>Eukaryota</taxon>
        <taxon>Fungi</taxon>
        <taxon>Dikarya</taxon>
        <taxon>Ascomycota</taxon>
        <taxon>Pezizomycotina</taxon>
        <taxon>Dothideomycetes</taxon>
        <taxon>Dothideomycetes incertae sedis</taxon>
        <taxon>Acrospermales</taxon>
        <taxon>Acrospermaceae</taxon>
        <taxon>Pseudovirgaria</taxon>
    </lineage>
</organism>
<proteinExistence type="predicted"/>
<sequence>MLVHENSKGGPDFRNTNEHTFAAKSRIRKRHGPDRVDQERSRSKAKRASTKEQSTRVYRPKKQGFAPVDTEDPFATLARRSDTPRKVTQPTPSRMTRPHIPPHSAFLLPEQHTDRQPHYDLLQMDYSNFSQAEEQYEHNSISEPYNSAFTSHQNDVRNNGLSDAEVESWNWYPVHNDCQWTAQPLETKDPYVTRRTDHTDQGNMILESCVACGQNIYLDCLCYQTLPSIGHTADPDWKAMNNWTTDIGTESRTARSNMNDPWQEWAWVDAAGCQLESNPMHVASFPEADVDISDMYPHISTESTQERYPAKPFQEPDFMWYDWNHMDENVGVDDTFTNVARLETDPEIDAFWTQYCNEIYDPELFPQFDGIDGEKGIPQDEAPLDILKIDESEEIDETLIEWWLRSKYE</sequence>
<feature type="region of interest" description="Disordered" evidence="1">
    <location>
        <begin position="1"/>
        <end position="102"/>
    </location>
</feature>
<dbReference type="GeneID" id="54489963"/>
<keyword evidence="3" id="KW-1185">Reference proteome</keyword>
<feature type="compositionally biased region" description="Basic and acidic residues" evidence="1">
    <location>
        <begin position="33"/>
        <end position="42"/>
    </location>
</feature>
<dbReference type="EMBL" id="ML996572">
    <property type="protein sequence ID" value="KAF2757972.1"/>
    <property type="molecule type" value="Genomic_DNA"/>
</dbReference>
<reference evidence="2" key="1">
    <citation type="journal article" date="2020" name="Stud. Mycol.">
        <title>101 Dothideomycetes genomes: a test case for predicting lifestyles and emergence of pathogens.</title>
        <authorList>
            <person name="Haridas S."/>
            <person name="Albert R."/>
            <person name="Binder M."/>
            <person name="Bloem J."/>
            <person name="Labutti K."/>
            <person name="Salamov A."/>
            <person name="Andreopoulos B."/>
            <person name="Baker S."/>
            <person name="Barry K."/>
            <person name="Bills G."/>
            <person name="Bluhm B."/>
            <person name="Cannon C."/>
            <person name="Castanera R."/>
            <person name="Culley D."/>
            <person name="Daum C."/>
            <person name="Ezra D."/>
            <person name="Gonzalez J."/>
            <person name="Henrissat B."/>
            <person name="Kuo A."/>
            <person name="Liang C."/>
            <person name="Lipzen A."/>
            <person name="Lutzoni F."/>
            <person name="Magnuson J."/>
            <person name="Mondo S."/>
            <person name="Nolan M."/>
            <person name="Ohm R."/>
            <person name="Pangilinan J."/>
            <person name="Park H.-J."/>
            <person name="Ramirez L."/>
            <person name="Alfaro M."/>
            <person name="Sun H."/>
            <person name="Tritt A."/>
            <person name="Yoshinaga Y."/>
            <person name="Zwiers L.-H."/>
            <person name="Turgeon B."/>
            <person name="Goodwin S."/>
            <person name="Spatafora J."/>
            <person name="Crous P."/>
            <person name="Grigoriev I."/>
        </authorList>
    </citation>
    <scope>NUCLEOTIDE SEQUENCE</scope>
    <source>
        <strain evidence="2">CBS 121739</strain>
    </source>
</reference>
<gene>
    <name evidence="2" type="ORF">EJ05DRAFT_528392</name>
</gene>
<evidence type="ECO:0000256" key="1">
    <source>
        <dbReference type="SAM" id="MobiDB-lite"/>
    </source>
</evidence>
<name>A0A6A6W522_9PEZI</name>
<evidence type="ECO:0000313" key="2">
    <source>
        <dbReference type="EMBL" id="KAF2757972.1"/>
    </source>
</evidence>
<evidence type="ECO:0000313" key="3">
    <source>
        <dbReference type="Proteomes" id="UP000799437"/>
    </source>
</evidence>
<dbReference type="AlphaFoldDB" id="A0A6A6W522"/>
<accession>A0A6A6W522</accession>
<dbReference type="RefSeq" id="XP_033600423.1">
    <property type="nucleotide sequence ID" value="XM_033748909.1"/>
</dbReference>
<protein>
    <submittedName>
        <fullName evidence="2">Uncharacterized protein</fullName>
    </submittedName>
</protein>
<dbReference type="Proteomes" id="UP000799437">
    <property type="component" value="Unassembled WGS sequence"/>
</dbReference>